<dbReference type="RefSeq" id="WP_259542463.1">
    <property type="nucleotide sequence ID" value="NZ_JANLCJ010000036.1"/>
</dbReference>
<reference evidence="1" key="1">
    <citation type="submission" date="2022-08" db="EMBL/GenBank/DDBJ databases">
        <authorList>
            <person name="Deng Y."/>
            <person name="Han X.-F."/>
            <person name="Zhang Y.-Q."/>
        </authorList>
    </citation>
    <scope>NUCLEOTIDE SEQUENCE</scope>
    <source>
        <strain evidence="1">CPCC 203386</strain>
    </source>
</reference>
<organism evidence="1 2">
    <name type="scientific">Herbiconiux daphne</name>
    <dbReference type="NCBI Taxonomy" id="2970914"/>
    <lineage>
        <taxon>Bacteria</taxon>
        <taxon>Bacillati</taxon>
        <taxon>Actinomycetota</taxon>
        <taxon>Actinomycetes</taxon>
        <taxon>Micrococcales</taxon>
        <taxon>Microbacteriaceae</taxon>
        <taxon>Herbiconiux</taxon>
    </lineage>
</organism>
<dbReference type="EMBL" id="JANLCJ010000036">
    <property type="protein sequence ID" value="MCS5736479.1"/>
    <property type="molecule type" value="Genomic_DNA"/>
</dbReference>
<gene>
    <name evidence="1" type="ORF">N1032_22355</name>
</gene>
<accession>A0ABT2H9C1</accession>
<keyword evidence="2" id="KW-1185">Reference proteome</keyword>
<comment type="caution">
    <text evidence="1">The sequence shown here is derived from an EMBL/GenBank/DDBJ whole genome shotgun (WGS) entry which is preliminary data.</text>
</comment>
<evidence type="ECO:0000313" key="2">
    <source>
        <dbReference type="Proteomes" id="UP001165586"/>
    </source>
</evidence>
<name>A0ABT2H9C1_9MICO</name>
<proteinExistence type="predicted"/>
<protein>
    <submittedName>
        <fullName evidence="1">Uncharacterized protein</fullName>
    </submittedName>
</protein>
<sequence length="86" mass="9995">MNNDLVKEVVDADDILSRAIEDKEEFISNATLQNAYEISKVKENNPKFTFQAFKNDFMDYLSKQKHTVMNDVKKIGGKTYRGFKIK</sequence>
<dbReference type="Proteomes" id="UP001165586">
    <property type="component" value="Unassembled WGS sequence"/>
</dbReference>
<evidence type="ECO:0000313" key="1">
    <source>
        <dbReference type="EMBL" id="MCS5736479.1"/>
    </source>
</evidence>